<gene>
    <name evidence="1" type="ORF">MMG00_04815</name>
</gene>
<organism evidence="1 2">
    <name type="scientific">Ignatzschineria rhizosphaerae</name>
    <dbReference type="NCBI Taxonomy" id="2923279"/>
    <lineage>
        <taxon>Bacteria</taxon>
        <taxon>Pseudomonadati</taxon>
        <taxon>Pseudomonadota</taxon>
        <taxon>Gammaproteobacteria</taxon>
        <taxon>Cardiobacteriales</taxon>
        <taxon>Ignatzschineriaceae</taxon>
        <taxon>Ignatzschineria</taxon>
    </lineage>
</organism>
<dbReference type="EMBL" id="CP093379">
    <property type="protein sequence ID" value="UNM97175.1"/>
    <property type="molecule type" value="Genomic_DNA"/>
</dbReference>
<proteinExistence type="predicted"/>
<sequence>MKSYKIAISLTALMIAGCSTDGSSSYINALTKFSNILEGTTPLVQESKEWEQYSLDLTKTGVTYSAATSSEKKFATQKLEREYPAAIDRLSRPFALNDNAKKELEAANQNYHFNYHQIMTVKAKNDGKTVGYCINYDVNRWENGKPTPLDTAGNVQQHFIYLAQNKPLSATTTNLDFIKRVCGNSFYQKYKAPNA</sequence>
<accession>A0ABY3X4I1</accession>
<evidence type="ECO:0000313" key="2">
    <source>
        <dbReference type="Proteomes" id="UP000829542"/>
    </source>
</evidence>
<dbReference type="RefSeq" id="WP_242152170.1">
    <property type="nucleotide sequence ID" value="NZ_CP093379.1"/>
</dbReference>
<dbReference type="Proteomes" id="UP000829542">
    <property type="component" value="Chromosome"/>
</dbReference>
<evidence type="ECO:0000313" key="1">
    <source>
        <dbReference type="EMBL" id="UNM97175.1"/>
    </source>
</evidence>
<name>A0ABY3X4I1_9GAMM</name>
<evidence type="ECO:0008006" key="3">
    <source>
        <dbReference type="Google" id="ProtNLM"/>
    </source>
</evidence>
<keyword evidence="2" id="KW-1185">Reference proteome</keyword>
<dbReference type="PROSITE" id="PS51257">
    <property type="entry name" value="PROKAR_LIPOPROTEIN"/>
    <property type="match status" value="1"/>
</dbReference>
<reference evidence="1 2" key="1">
    <citation type="submission" date="2022-03" db="EMBL/GenBank/DDBJ databases">
        <title>Ignatzschineria rhizosphaerae HR5S32.</title>
        <authorList>
            <person name="Sun J.Q."/>
            <person name="Feng J.Y."/>
        </authorList>
    </citation>
    <scope>NUCLEOTIDE SEQUENCE [LARGE SCALE GENOMIC DNA]</scope>
    <source>
        <strain evidence="1 2">HR5S32</strain>
    </source>
</reference>
<protein>
    <recommendedName>
        <fullName evidence="3">Lipoprotein</fullName>
    </recommendedName>
</protein>